<dbReference type="AlphaFoldDB" id="A0A067L5G0"/>
<evidence type="ECO:0000313" key="3">
    <source>
        <dbReference type="Proteomes" id="UP000027138"/>
    </source>
</evidence>
<dbReference type="Proteomes" id="UP000027138">
    <property type="component" value="Unassembled WGS sequence"/>
</dbReference>
<name>A0A067L5G0_JATCU</name>
<accession>A0A067L5G0</accession>
<gene>
    <name evidence="2" type="ORF">JCGZ_01091</name>
</gene>
<reference evidence="2 3" key="1">
    <citation type="journal article" date="2014" name="PLoS ONE">
        <title>Global Analysis of Gene Expression Profiles in Physic Nut (Jatropha curcas L.) Seedlings Exposed to Salt Stress.</title>
        <authorList>
            <person name="Zhang L."/>
            <person name="Zhang C."/>
            <person name="Wu P."/>
            <person name="Chen Y."/>
            <person name="Li M."/>
            <person name="Jiang H."/>
            <person name="Wu G."/>
        </authorList>
    </citation>
    <scope>NUCLEOTIDE SEQUENCE [LARGE SCALE GENOMIC DNA]</scope>
    <source>
        <strain evidence="3">cv. GZQX0401</strain>
        <tissue evidence="2">Young leaves</tissue>
    </source>
</reference>
<dbReference type="InterPro" id="IPR050317">
    <property type="entry name" value="Plant_Fungal_Acyltransferase"/>
</dbReference>
<dbReference type="PANTHER" id="PTHR31642:SF115">
    <property type="entry name" value="PROTEIN ECERIFERUM 26-LIKE"/>
    <property type="match status" value="1"/>
</dbReference>
<dbReference type="STRING" id="180498.A0A067L5G0"/>
<evidence type="ECO:0000256" key="1">
    <source>
        <dbReference type="ARBA" id="ARBA00009861"/>
    </source>
</evidence>
<dbReference type="Gene3D" id="3.30.559.10">
    <property type="entry name" value="Chloramphenicol acetyltransferase-like domain"/>
    <property type="match status" value="2"/>
</dbReference>
<evidence type="ECO:0008006" key="4">
    <source>
        <dbReference type="Google" id="ProtNLM"/>
    </source>
</evidence>
<dbReference type="GO" id="GO:0016747">
    <property type="term" value="F:acyltransferase activity, transferring groups other than amino-acyl groups"/>
    <property type="evidence" value="ECO:0007669"/>
    <property type="project" value="TreeGrafter"/>
</dbReference>
<keyword evidence="3" id="KW-1185">Reference proteome</keyword>
<sequence length="438" mass="49204">MVSSNAQTLVYNLKISSVGPGWATDSEAVHEPNSIDLAMKLHYLKSVYFFCSEACQGLTISCLKESMFYWLNDYYITCGRFRRNDAGRPYLKCNDCGIRMIEAECDTSLDEWLELKDSSLNDMLVYHLPIGPELSFSPPVYFQATKFKCGGLSFGLSWAHILGDPFSASYYMNMLSPFLAGVRSNRPVKVTKQPKTLGKSENIKAPPLSLKRVDPVGDHWVTANNCKMQTFSLYLTASQVSHLLSNMWGQSPNKETPLFESLCAIIWQCIAKVREGHDPKIVTICKKDPTNPENEILSNNQIISSAKADFSIIDSNLKKLAMLLVDGAIDERDQIDETVENNDGSLDYIVYGANLTFINLENANSYELELNGFKPKFVYHTIQGVGDEGAVLLFPWPEYCDKYDDKGRVVTIISPEKEVIKLKSELKKIGLILESDIE</sequence>
<dbReference type="InterPro" id="IPR023213">
    <property type="entry name" value="CAT-like_dom_sf"/>
</dbReference>
<dbReference type="OrthoDB" id="1862401at2759"/>
<comment type="similarity">
    <text evidence="1">Belongs to the plant acyltransferase family.</text>
</comment>
<dbReference type="Pfam" id="PF02458">
    <property type="entry name" value="Transferase"/>
    <property type="match status" value="1"/>
</dbReference>
<dbReference type="EMBL" id="KK914353">
    <property type="protein sequence ID" value="KDP39334.1"/>
    <property type="molecule type" value="Genomic_DNA"/>
</dbReference>
<organism evidence="2 3">
    <name type="scientific">Jatropha curcas</name>
    <name type="common">Barbados nut</name>
    <dbReference type="NCBI Taxonomy" id="180498"/>
    <lineage>
        <taxon>Eukaryota</taxon>
        <taxon>Viridiplantae</taxon>
        <taxon>Streptophyta</taxon>
        <taxon>Embryophyta</taxon>
        <taxon>Tracheophyta</taxon>
        <taxon>Spermatophyta</taxon>
        <taxon>Magnoliopsida</taxon>
        <taxon>eudicotyledons</taxon>
        <taxon>Gunneridae</taxon>
        <taxon>Pentapetalae</taxon>
        <taxon>rosids</taxon>
        <taxon>fabids</taxon>
        <taxon>Malpighiales</taxon>
        <taxon>Euphorbiaceae</taxon>
        <taxon>Crotonoideae</taxon>
        <taxon>Jatropheae</taxon>
        <taxon>Jatropha</taxon>
    </lineage>
</organism>
<dbReference type="KEGG" id="jcu:105633145"/>
<evidence type="ECO:0000313" key="2">
    <source>
        <dbReference type="EMBL" id="KDP39334.1"/>
    </source>
</evidence>
<proteinExistence type="inferred from homology"/>
<protein>
    <recommendedName>
        <fullName evidence="4">Protein ECERIFERUM 26-like</fullName>
    </recommendedName>
</protein>
<dbReference type="PANTHER" id="PTHR31642">
    <property type="entry name" value="TRICHOTHECENE 3-O-ACETYLTRANSFERASE"/>
    <property type="match status" value="1"/>
</dbReference>